<dbReference type="Gene3D" id="3.40.50.20">
    <property type="match status" value="1"/>
</dbReference>
<sequence>MVNKIGFIGSGKLLLDRAKSFGLYVVLIQKQSLASMEAIALADSVLLCDYDAADNKKMILDFLREQRIEKVLTLSEKALPAAAWINDELSYDTKNSTIAEIVKNKILMRDRLRATPYGNVNYHAVHSANDLSRAAAQLGFPFILKPSRGVGSENVHLVVDDKQLSTINVLQTLIAEQYIGGKEYSIEAFSVNGVHTVHAVTEKSLFDNEDSRFVEHGHVVSRENNDGPFFAAIDDFVCGFLSLIGIESGATHTEVKVDLSGIHIIESHNRVGGDSIPELVYHATGVDLYSLAIQDASGLPLDNTRKSVSNNSGILFFDFEPGQVSSLCGEQRVKLLPYVKDVSLPELINAPLSRPVDSFSRNGYVICSTPEDVKSKLELCQTLIKPIYI</sequence>
<dbReference type="InterPro" id="IPR011761">
    <property type="entry name" value="ATP-grasp"/>
</dbReference>
<dbReference type="Pfam" id="PF13535">
    <property type="entry name" value="ATP-grasp_4"/>
    <property type="match status" value="1"/>
</dbReference>
<dbReference type="Gene3D" id="3.30.470.20">
    <property type="entry name" value="ATP-grasp fold, B domain"/>
    <property type="match status" value="1"/>
</dbReference>
<accession>A0A068ZCT9</accession>
<evidence type="ECO:0000256" key="1">
    <source>
        <dbReference type="ARBA" id="ARBA00022598"/>
    </source>
</evidence>
<evidence type="ECO:0000313" key="6">
    <source>
        <dbReference type="EMBL" id="QLH63581.1"/>
    </source>
</evidence>
<dbReference type="PANTHER" id="PTHR43585">
    <property type="entry name" value="FUMIPYRROLE BIOSYNTHESIS PROTEIN C"/>
    <property type="match status" value="1"/>
</dbReference>
<dbReference type="AlphaFoldDB" id="A0A068ZCT9"/>
<dbReference type="GO" id="GO:0046872">
    <property type="term" value="F:metal ion binding"/>
    <property type="evidence" value="ECO:0007669"/>
    <property type="project" value="InterPro"/>
</dbReference>
<organism evidence="6 7">
    <name type="scientific">Serratia symbiotica</name>
    <dbReference type="NCBI Taxonomy" id="138074"/>
    <lineage>
        <taxon>Bacteria</taxon>
        <taxon>Pseudomonadati</taxon>
        <taxon>Pseudomonadota</taxon>
        <taxon>Gammaproteobacteria</taxon>
        <taxon>Enterobacterales</taxon>
        <taxon>Yersiniaceae</taxon>
        <taxon>Serratia</taxon>
    </lineage>
</organism>
<feature type="domain" description="ATP-grasp" evidence="5">
    <location>
        <begin position="109"/>
        <end position="297"/>
    </location>
</feature>
<evidence type="ECO:0000256" key="3">
    <source>
        <dbReference type="ARBA" id="ARBA00022840"/>
    </source>
</evidence>
<dbReference type="InterPro" id="IPR052032">
    <property type="entry name" value="ATP-dep_AA_Ligase"/>
</dbReference>
<evidence type="ECO:0000256" key="2">
    <source>
        <dbReference type="ARBA" id="ARBA00022741"/>
    </source>
</evidence>
<evidence type="ECO:0000256" key="4">
    <source>
        <dbReference type="PROSITE-ProRule" id="PRU00409"/>
    </source>
</evidence>
<reference evidence="6 7" key="1">
    <citation type="journal article" date="2014" name="Genome Announc.">
        <title>Whole-Genome Sequence of Serratia symbiotica Strain CWBI-2.3T, a Free-Living Symbiont of the Black Bean Aphid Aphis fabae.</title>
        <authorList>
            <person name="Foray V."/>
            <person name="Grigorescu A.S."/>
            <person name="Sabri A."/>
            <person name="Haubruge E."/>
            <person name="Lognay G."/>
            <person name="Francis F."/>
            <person name="Fauconnier M.L."/>
            <person name="Hance T."/>
            <person name="Thonart P."/>
        </authorList>
    </citation>
    <scope>NUCLEOTIDE SEQUENCE [LARGE SCALE GENOMIC DNA]</scope>
    <source>
        <strain evidence="6">CWBI-2.3</strain>
    </source>
</reference>
<dbReference type="PROSITE" id="PS50975">
    <property type="entry name" value="ATP_GRASP"/>
    <property type="match status" value="1"/>
</dbReference>
<dbReference type="GO" id="GO:0016874">
    <property type="term" value="F:ligase activity"/>
    <property type="evidence" value="ECO:0007669"/>
    <property type="project" value="UniProtKB-KW"/>
</dbReference>
<name>A0A068ZCT9_9GAMM</name>
<keyword evidence="2 4" id="KW-0547">Nucleotide-binding</keyword>
<dbReference type="RefSeq" id="WP_040266900.1">
    <property type="nucleotide sequence ID" value="NZ_CP050855.1"/>
</dbReference>
<protein>
    <submittedName>
        <fullName evidence="6">ATP-grasp domain-containing protein</fullName>
    </submittedName>
</protein>
<dbReference type="Proteomes" id="UP000042738">
    <property type="component" value="Chromosome"/>
</dbReference>
<evidence type="ECO:0000259" key="5">
    <source>
        <dbReference type="PROSITE" id="PS50975"/>
    </source>
</evidence>
<evidence type="ECO:0000313" key="7">
    <source>
        <dbReference type="Proteomes" id="UP000042738"/>
    </source>
</evidence>
<keyword evidence="3 4" id="KW-0067">ATP-binding</keyword>
<dbReference type="GeneID" id="93737294"/>
<dbReference type="EMBL" id="CP050855">
    <property type="protein sequence ID" value="QLH63581.1"/>
    <property type="molecule type" value="Genomic_DNA"/>
</dbReference>
<dbReference type="GO" id="GO:0005524">
    <property type="term" value="F:ATP binding"/>
    <property type="evidence" value="ECO:0007669"/>
    <property type="project" value="UniProtKB-UniRule"/>
</dbReference>
<dbReference type="PANTHER" id="PTHR43585:SF2">
    <property type="entry name" value="ATP-GRASP ENZYME FSQD"/>
    <property type="match status" value="1"/>
</dbReference>
<keyword evidence="1" id="KW-0436">Ligase</keyword>
<proteinExistence type="predicted"/>
<dbReference type="SUPFAM" id="SSF56059">
    <property type="entry name" value="Glutathione synthetase ATP-binding domain-like"/>
    <property type="match status" value="1"/>
</dbReference>
<dbReference type="STRING" id="138074.SYMBAF_90159"/>
<gene>
    <name evidence="6" type="ORF">SYMBAF_12405</name>
</gene>